<feature type="chain" id="PRO_5045588909" description="Secreted protein" evidence="1">
    <location>
        <begin position="28"/>
        <end position="101"/>
    </location>
</feature>
<protein>
    <recommendedName>
        <fullName evidence="4">Secreted protein</fullName>
    </recommendedName>
</protein>
<gene>
    <name evidence="2" type="ORF">GCM10010521_16820</name>
</gene>
<accession>A0ABP6MZQ2</accession>
<name>A0ABP6MZQ2_9ACTN</name>
<keyword evidence="1" id="KW-0732">Signal</keyword>
<organism evidence="2 3">
    <name type="scientific">Streptomyces rameus</name>
    <dbReference type="NCBI Taxonomy" id="68261"/>
    <lineage>
        <taxon>Bacteria</taxon>
        <taxon>Bacillati</taxon>
        <taxon>Actinomycetota</taxon>
        <taxon>Actinomycetes</taxon>
        <taxon>Kitasatosporales</taxon>
        <taxon>Streptomycetaceae</taxon>
        <taxon>Streptomyces</taxon>
    </lineage>
</organism>
<comment type="caution">
    <text evidence="2">The sequence shown here is derived from an EMBL/GenBank/DDBJ whole genome shotgun (WGS) entry which is preliminary data.</text>
</comment>
<keyword evidence="3" id="KW-1185">Reference proteome</keyword>
<feature type="signal peptide" evidence="1">
    <location>
        <begin position="1"/>
        <end position="27"/>
    </location>
</feature>
<reference evidence="3" key="1">
    <citation type="journal article" date="2019" name="Int. J. Syst. Evol. Microbiol.">
        <title>The Global Catalogue of Microorganisms (GCM) 10K type strain sequencing project: providing services to taxonomists for standard genome sequencing and annotation.</title>
        <authorList>
            <consortium name="The Broad Institute Genomics Platform"/>
            <consortium name="The Broad Institute Genome Sequencing Center for Infectious Disease"/>
            <person name="Wu L."/>
            <person name="Ma J."/>
        </authorList>
    </citation>
    <scope>NUCLEOTIDE SEQUENCE [LARGE SCALE GENOMIC DNA]</scope>
    <source>
        <strain evidence="3">JCM 11574</strain>
    </source>
</reference>
<dbReference type="RefSeq" id="WP_345048410.1">
    <property type="nucleotide sequence ID" value="NZ_BAAAVM010000019.1"/>
</dbReference>
<evidence type="ECO:0000256" key="1">
    <source>
        <dbReference type="SAM" id="SignalP"/>
    </source>
</evidence>
<evidence type="ECO:0008006" key="4">
    <source>
        <dbReference type="Google" id="ProtNLM"/>
    </source>
</evidence>
<sequence>MISTRRIVAALGLAAGVTGLAAPLANAADASAPATGQISPMAVLDSLTVSDIPAEYKAGVPRVSEQARGLNQLSELNRLGELWQVAGLVTPALGLVPAVES</sequence>
<dbReference type="EMBL" id="BAAAVM010000019">
    <property type="protein sequence ID" value="GAA3131482.1"/>
    <property type="molecule type" value="Genomic_DNA"/>
</dbReference>
<evidence type="ECO:0000313" key="2">
    <source>
        <dbReference type="EMBL" id="GAA3131482.1"/>
    </source>
</evidence>
<proteinExistence type="predicted"/>
<evidence type="ECO:0000313" key="3">
    <source>
        <dbReference type="Proteomes" id="UP001500893"/>
    </source>
</evidence>
<dbReference type="Proteomes" id="UP001500893">
    <property type="component" value="Unassembled WGS sequence"/>
</dbReference>